<dbReference type="InterPro" id="IPR029058">
    <property type="entry name" value="AB_hydrolase_fold"/>
</dbReference>
<evidence type="ECO:0000313" key="1">
    <source>
        <dbReference type="EMBL" id="MBO0476420.1"/>
    </source>
</evidence>
<comment type="caution">
    <text evidence="1">The sequence shown here is derived from an EMBL/GenBank/DDBJ whole genome shotgun (WGS) entry which is preliminary data.</text>
</comment>
<dbReference type="Gene3D" id="3.40.50.1820">
    <property type="entry name" value="alpha/beta hydrolase"/>
    <property type="match status" value="1"/>
</dbReference>
<organism evidence="1 2">
    <name type="scientific">Candidatus Vagococcus giribetii</name>
    <dbReference type="NCBI Taxonomy" id="2230876"/>
    <lineage>
        <taxon>Bacteria</taxon>
        <taxon>Bacillati</taxon>
        <taxon>Bacillota</taxon>
        <taxon>Bacilli</taxon>
        <taxon>Lactobacillales</taxon>
        <taxon>Enterococcaceae</taxon>
        <taxon>Vagococcus</taxon>
    </lineage>
</organism>
<reference evidence="1 2" key="1">
    <citation type="submission" date="2021-03" db="EMBL/GenBank/DDBJ databases">
        <title>Enterococcal diversity collection.</title>
        <authorList>
            <person name="Gilmore M.S."/>
            <person name="Schwartzman J."/>
            <person name="Van Tyne D."/>
            <person name="Martin M."/>
            <person name="Earl A.M."/>
            <person name="Manson A.L."/>
            <person name="Straub T."/>
            <person name="Salamzade R."/>
            <person name="Saavedra J."/>
            <person name="Lebreton F."/>
            <person name="Prichula J."/>
            <person name="Schaufler K."/>
            <person name="Gaca A."/>
            <person name="Sgardioli B."/>
            <person name="Wagenaar J."/>
            <person name="Strong T."/>
        </authorList>
    </citation>
    <scope>NUCLEOTIDE SEQUENCE [LARGE SCALE GENOMIC DNA]</scope>
    <source>
        <strain evidence="1 2">DIV0080</strain>
    </source>
</reference>
<dbReference type="Proteomes" id="UP000664857">
    <property type="component" value="Unassembled WGS sequence"/>
</dbReference>
<dbReference type="GO" id="GO:0016787">
    <property type="term" value="F:hydrolase activity"/>
    <property type="evidence" value="ECO:0007669"/>
    <property type="project" value="UniProtKB-KW"/>
</dbReference>
<sequence length="283" mass="31501">MKKLKQLMLIGICLLVYTGCSTPEKSSQKIESKKEESVSKSVIPTIFIHGYSGNHRTMNTMMKQLEKDDLMTQEMVMEVSESGELHVETDLKGSFNNNNPGVRLVYSNSKSDQWHQADWLKIALTYLKTNYQVEAVNVVGYSMGGTSSLLNMETYSQEESQPVIKKLVAIGSPFNEFIDNNNQTEATILEQGPQVVSEQLANYTDLVTGLPKESSFLLIGGNVSEEEQGDGTVPLNSSLGIYHLLKNQGHEVSRYVVSGNQASHGRLKNNSEVIEQVGKFLWK</sequence>
<protein>
    <submittedName>
        <fullName evidence="1">Alpha/beta hydrolase</fullName>
    </submittedName>
</protein>
<dbReference type="InterPro" id="IPR010315">
    <property type="entry name" value="DUF915_hydro-like"/>
</dbReference>
<dbReference type="Pfam" id="PF06028">
    <property type="entry name" value="DUF915"/>
    <property type="match status" value="1"/>
</dbReference>
<gene>
    <name evidence="1" type="ORF">DOK76_05015</name>
</gene>
<keyword evidence="1" id="KW-0378">Hydrolase</keyword>
<accession>A0ABS3HSV3</accession>
<dbReference type="RefSeq" id="WP_206965424.1">
    <property type="nucleotide sequence ID" value="NZ_JAFLVX010000015.1"/>
</dbReference>
<keyword evidence="2" id="KW-1185">Reference proteome</keyword>
<name>A0ABS3HSV3_9ENTE</name>
<evidence type="ECO:0000313" key="2">
    <source>
        <dbReference type="Proteomes" id="UP000664857"/>
    </source>
</evidence>
<dbReference type="SUPFAM" id="SSF53474">
    <property type="entry name" value="alpha/beta-Hydrolases"/>
    <property type="match status" value="1"/>
</dbReference>
<dbReference type="EMBL" id="JAFLVX010000015">
    <property type="protein sequence ID" value="MBO0476420.1"/>
    <property type="molecule type" value="Genomic_DNA"/>
</dbReference>
<proteinExistence type="predicted"/>